<dbReference type="InterPro" id="IPR050469">
    <property type="entry name" value="Diguanylate_Cyclase"/>
</dbReference>
<dbReference type="NCBIfam" id="TIGR00254">
    <property type="entry name" value="GGDEF"/>
    <property type="match status" value="1"/>
</dbReference>
<comment type="catalytic activity">
    <reaction evidence="2">
        <text>2 GTP = 3',3'-c-di-GMP + 2 diphosphate</text>
        <dbReference type="Rhea" id="RHEA:24898"/>
        <dbReference type="ChEBI" id="CHEBI:33019"/>
        <dbReference type="ChEBI" id="CHEBI:37565"/>
        <dbReference type="ChEBI" id="CHEBI:58805"/>
        <dbReference type="EC" id="2.7.7.65"/>
    </reaction>
</comment>
<dbReference type="Gene3D" id="3.30.70.270">
    <property type="match status" value="1"/>
</dbReference>
<feature type="compositionally biased region" description="Polar residues" evidence="3">
    <location>
        <begin position="1"/>
        <end position="11"/>
    </location>
</feature>
<dbReference type="Pfam" id="PF00990">
    <property type="entry name" value="GGDEF"/>
    <property type="match status" value="1"/>
</dbReference>
<dbReference type="RefSeq" id="WP_135944724.1">
    <property type="nucleotide sequence ID" value="NZ_BMEI01000002.1"/>
</dbReference>
<evidence type="ECO:0000313" key="6">
    <source>
        <dbReference type="Proteomes" id="UP000305451"/>
    </source>
</evidence>
<organism evidence="5 6">
    <name type="scientific">Marinicauda pacifica</name>
    <dbReference type="NCBI Taxonomy" id="1133559"/>
    <lineage>
        <taxon>Bacteria</taxon>
        <taxon>Pseudomonadati</taxon>
        <taxon>Pseudomonadota</taxon>
        <taxon>Alphaproteobacteria</taxon>
        <taxon>Maricaulales</taxon>
        <taxon>Maricaulaceae</taxon>
        <taxon>Marinicauda</taxon>
    </lineage>
</organism>
<comment type="caution">
    <text evidence="5">The sequence shown here is derived from an EMBL/GenBank/DDBJ whole genome shotgun (WGS) entry which is preliminary data.</text>
</comment>
<feature type="domain" description="GGDEF" evidence="4">
    <location>
        <begin position="117"/>
        <end position="243"/>
    </location>
</feature>
<dbReference type="PROSITE" id="PS50887">
    <property type="entry name" value="GGDEF"/>
    <property type="match status" value="1"/>
</dbReference>
<evidence type="ECO:0000256" key="3">
    <source>
        <dbReference type="SAM" id="MobiDB-lite"/>
    </source>
</evidence>
<proteinExistence type="predicted"/>
<dbReference type="EC" id="2.7.7.65" evidence="1"/>
<keyword evidence="6" id="KW-1185">Reference proteome</keyword>
<dbReference type="EMBL" id="SRXV01000002">
    <property type="protein sequence ID" value="TGY93028.1"/>
    <property type="molecule type" value="Genomic_DNA"/>
</dbReference>
<feature type="region of interest" description="Disordered" evidence="3">
    <location>
        <begin position="1"/>
        <end position="44"/>
    </location>
</feature>
<feature type="compositionally biased region" description="Low complexity" evidence="3">
    <location>
        <begin position="27"/>
        <end position="36"/>
    </location>
</feature>
<dbReference type="PANTHER" id="PTHR45138:SF9">
    <property type="entry name" value="DIGUANYLATE CYCLASE DGCM-RELATED"/>
    <property type="match status" value="1"/>
</dbReference>
<dbReference type="CDD" id="cd01949">
    <property type="entry name" value="GGDEF"/>
    <property type="match status" value="1"/>
</dbReference>
<dbReference type="InterPro" id="IPR000160">
    <property type="entry name" value="GGDEF_dom"/>
</dbReference>
<evidence type="ECO:0000256" key="1">
    <source>
        <dbReference type="ARBA" id="ARBA00012528"/>
    </source>
</evidence>
<dbReference type="InterPro" id="IPR029787">
    <property type="entry name" value="Nucleotide_cyclase"/>
</dbReference>
<accession>A0A4S2HBH5</accession>
<dbReference type="SUPFAM" id="SSF55073">
    <property type="entry name" value="Nucleotide cyclase"/>
    <property type="match status" value="1"/>
</dbReference>
<gene>
    <name evidence="5" type="ORF">E5162_08170</name>
</gene>
<dbReference type="InterPro" id="IPR043128">
    <property type="entry name" value="Rev_trsase/Diguanyl_cyclase"/>
</dbReference>
<reference evidence="5 6" key="1">
    <citation type="journal article" date="2013" name="Int. J. Syst. Evol. Microbiol.">
        <title>Marinicauda pacifica gen. nov., sp. nov., a prosthecate alphaproteobacterium of the family Hyphomonadaceae isolated from deep seawater.</title>
        <authorList>
            <person name="Zhang X.Y."/>
            <person name="Li G.W."/>
            <person name="Wang C.S."/>
            <person name="Zhang Y.J."/>
            <person name="Xu X.W."/>
            <person name="Li H."/>
            <person name="Liu A."/>
            <person name="Liu C."/>
            <person name="Xie B.B."/>
            <person name="Qin Q.L."/>
            <person name="Xu Z."/>
            <person name="Chen X.L."/>
            <person name="Zhou B.C."/>
            <person name="Zhang Y.Z."/>
        </authorList>
    </citation>
    <scope>NUCLEOTIDE SEQUENCE [LARGE SCALE GENOMIC DNA]</scope>
    <source>
        <strain evidence="5 6">P-1 km-3</strain>
    </source>
</reference>
<evidence type="ECO:0000313" key="5">
    <source>
        <dbReference type="EMBL" id="TGY93028.1"/>
    </source>
</evidence>
<protein>
    <recommendedName>
        <fullName evidence="1">diguanylate cyclase</fullName>
        <ecNumber evidence="1">2.7.7.65</ecNumber>
    </recommendedName>
</protein>
<sequence>MRIRSGQSVTGAVSAPASRTEREKTSGARSSRAGASVSDTASIMGVPQNELTPNVQRALLSLMGEVDQLRKDTDALRSKVRELETLADRDVFLPVLNRRAFLREVSRALALAERHDAPSALVYMDLNGFKQINDTHGHAAGDAALRAVADILVAHVRETDAVGRLGGDEFGLVLTLTPAGQAEHKAGELAETIANTPILYEGSELRVGAAWGVHPIERGVSVETAMNQADAAMYARKAASARA</sequence>
<dbReference type="PANTHER" id="PTHR45138">
    <property type="entry name" value="REGULATORY COMPONENTS OF SENSORY TRANSDUCTION SYSTEM"/>
    <property type="match status" value="1"/>
</dbReference>
<evidence type="ECO:0000259" key="4">
    <source>
        <dbReference type="PROSITE" id="PS50887"/>
    </source>
</evidence>
<dbReference type="AlphaFoldDB" id="A0A4S2HBH5"/>
<dbReference type="GO" id="GO:0052621">
    <property type="term" value="F:diguanylate cyclase activity"/>
    <property type="evidence" value="ECO:0007669"/>
    <property type="project" value="UniProtKB-EC"/>
</dbReference>
<evidence type="ECO:0000256" key="2">
    <source>
        <dbReference type="ARBA" id="ARBA00034247"/>
    </source>
</evidence>
<dbReference type="Proteomes" id="UP000305451">
    <property type="component" value="Unassembled WGS sequence"/>
</dbReference>
<dbReference type="SMART" id="SM00267">
    <property type="entry name" value="GGDEF"/>
    <property type="match status" value="1"/>
</dbReference>
<name>A0A4S2HBH5_9PROT</name>
<dbReference type="OrthoDB" id="9812260at2"/>